<dbReference type="EMBL" id="BARU01006040">
    <property type="protein sequence ID" value="GAH44500.1"/>
    <property type="molecule type" value="Genomic_DNA"/>
</dbReference>
<organism evidence="1">
    <name type="scientific">marine sediment metagenome</name>
    <dbReference type="NCBI Taxonomy" id="412755"/>
    <lineage>
        <taxon>unclassified sequences</taxon>
        <taxon>metagenomes</taxon>
        <taxon>ecological metagenomes</taxon>
    </lineage>
</organism>
<reference evidence="1" key="1">
    <citation type="journal article" date="2014" name="Front. Microbiol.">
        <title>High frequency of phylogenetically diverse reductive dehalogenase-homologous genes in deep subseafloor sedimentary metagenomes.</title>
        <authorList>
            <person name="Kawai M."/>
            <person name="Futagami T."/>
            <person name="Toyoda A."/>
            <person name="Takaki Y."/>
            <person name="Nishi S."/>
            <person name="Hori S."/>
            <person name="Arai W."/>
            <person name="Tsubouchi T."/>
            <person name="Morono Y."/>
            <person name="Uchiyama I."/>
            <person name="Ito T."/>
            <person name="Fujiyama A."/>
            <person name="Inagaki F."/>
            <person name="Takami H."/>
        </authorList>
    </citation>
    <scope>NUCLEOTIDE SEQUENCE</scope>
    <source>
        <strain evidence="1">Expedition CK06-06</strain>
    </source>
</reference>
<dbReference type="AlphaFoldDB" id="X1GI66"/>
<sequence>MIAKQINIQKSEMRKYLFVNTDVKNTTIKVPTLSQKIEND</sequence>
<comment type="caution">
    <text evidence="1">The sequence shown here is derived from an EMBL/GenBank/DDBJ whole genome shotgun (WGS) entry which is preliminary data.</text>
</comment>
<accession>X1GI66</accession>
<gene>
    <name evidence="1" type="ORF">S03H2_11863</name>
</gene>
<proteinExistence type="predicted"/>
<evidence type="ECO:0000313" key="1">
    <source>
        <dbReference type="EMBL" id="GAH44500.1"/>
    </source>
</evidence>
<name>X1GI66_9ZZZZ</name>
<protein>
    <submittedName>
        <fullName evidence="1">Uncharacterized protein</fullName>
    </submittedName>
</protein>